<feature type="compositionally biased region" description="Basic residues" evidence="1">
    <location>
        <begin position="74"/>
        <end position="83"/>
    </location>
</feature>
<dbReference type="GeneID" id="27665880"/>
<gene>
    <name evidence="2" type="ORF">SPSK_03769</name>
</gene>
<feature type="compositionally biased region" description="Basic and acidic residues" evidence="1">
    <location>
        <begin position="1"/>
        <end position="16"/>
    </location>
</feature>
<dbReference type="AlphaFoldDB" id="A0A0F2LZR5"/>
<evidence type="ECO:0000313" key="3">
    <source>
        <dbReference type="Proteomes" id="UP000033710"/>
    </source>
</evidence>
<evidence type="ECO:0000313" key="2">
    <source>
        <dbReference type="EMBL" id="KJR81985.1"/>
    </source>
</evidence>
<dbReference type="EMBL" id="AXCR01000010">
    <property type="protein sequence ID" value="KJR81985.1"/>
    <property type="molecule type" value="Genomic_DNA"/>
</dbReference>
<feature type="region of interest" description="Disordered" evidence="1">
    <location>
        <begin position="1"/>
        <end position="83"/>
    </location>
</feature>
<dbReference type="Proteomes" id="UP000033710">
    <property type="component" value="Unassembled WGS sequence"/>
</dbReference>
<evidence type="ECO:0000256" key="1">
    <source>
        <dbReference type="SAM" id="MobiDB-lite"/>
    </source>
</evidence>
<reference evidence="2 3" key="1">
    <citation type="journal article" date="2014" name="BMC Genomics">
        <title>Comparative genomics of the major fungal agents of human and animal Sporotrichosis: Sporothrix schenckii and Sporothrix brasiliensis.</title>
        <authorList>
            <person name="Teixeira M.M."/>
            <person name="de Almeida L.G."/>
            <person name="Kubitschek-Barreira P."/>
            <person name="Alves F.L."/>
            <person name="Kioshima E.S."/>
            <person name="Abadio A.K."/>
            <person name="Fernandes L."/>
            <person name="Derengowski L.S."/>
            <person name="Ferreira K.S."/>
            <person name="Souza R.C."/>
            <person name="Ruiz J.C."/>
            <person name="de Andrade N.C."/>
            <person name="Paes H.C."/>
            <person name="Nicola A.M."/>
            <person name="Albuquerque P."/>
            <person name="Gerber A.L."/>
            <person name="Martins V.P."/>
            <person name="Peconick L.D."/>
            <person name="Neto A.V."/>
            <person name="Chaucanez C.B."/>
            <person name="Silva P.A."/>
            <person name="Cunha O.L."/>
            <person name="de Oliveira F.F."/>
            <person name="dos Santos T.C."/>
            <person name="Barros A.L."/>
            <person name="Soares M.A."/>
            <person name="de Oliveira L.M."/>
            <person name="Marini M.M."/>
            <person name="Villalobos-Duno H."/>
            <person name="Cunha M.M."/>
            <person name="de Hoog S."/>
            <person name="da Silveira J.F."/>
            <person name="Henrissat B."/>
            <person name="Nino-Vega G.A."/>
            <person name="Cisalpino P.S."/>
            <person name="Mora-Montes H.M."/>
            <person name="Almeida S.R."/>
            <person name="Stajich J.E."/>
            <person name="Lopes-Bezerra L.M."/>
            <person name="Vasconcelos A.T."/>
            <person name="Felipe M.S."/>
        </authorList>
    </citation>
    <scope>NUCLEOTIDE SEQUENCE [LARGE SCALE GENOMIC DNA]</scope>
    <source>
        <strain evidence="2 3">1099-18</strain>
    </source>
</reference>
<name>A0A0F2LZR5_SPOSC</name>
<comment type="caution">
    <text evidence="2">The sequence shown here is derived from an EMBL/GenBank/DDBJ whole genome shotgun (WGS) entry which is preliminary data.</text>
</comment>
<dbReference type="VEuPathDB" id="FungiDB:SPSK_03769"/>
<sequence length="100" mass="11036">MLGGVCDRKGVPPADKRGKRRRGTDEEEVGRQEQKRGAVPNLGEAAATTPETDNGWETRCNLGLGKEKEGGWHGRNKRRARHQVGRGCLQYARTARGVEL</sequence>
<organism evidence="2 3">
    <name type="scientific">Sporothrix schenckii 1099-18</name>
    <dbReference type="NCBI Taxonomy" id="1397361"/>
    <lineage>
        <taxon>Eukaryota</taxon>
        <taxon>Fungi</taxon>
        <taxon>Dikarya</taxon>
        <taxon>Ascomycota</taxon>
        <taxon>Pezizomycotina</taxon>
        <taxon>Sordariomycetes</taxon>
        <taxon>Sordariomycetidae</taxon>
        <taxon>Ophiostomatales</taxon>
        <taxon>Ophiostomataceae</taxon>
        <taxon>Sporothrix</taxon>
    </lineage>
</organism>
<reference evidence="2 3" key="2">
    <citation type="journal article" date="2015" name="Eukaryot. Cell">
        <title>Asexual propagation of a virulent clone complex in a human and feline outbreak of sporotrichosis.</title>
        <authorList>
            <person name="Teixeira Mde M."/>
            <person name="Rodrigues A.M."/>
            <person name="Tsui C.K."/>
            <person name="de Almeida L.G."/>
            <person name="Van Diepeningen A.D."/>
            <person name="van den Ende B.G."/>
            <person name="Fernandes G.F."/>
            <person name="Kano R."/>
            <person name="Hamelin R.C."/>
            <person name="Lopes-Bezerra L.M."/>
            <person name="Vasconcelos A.T."/>
            <person name="de Hoog S."/>
            <person name="de Camargo Z.P."/>
            <person name="Felipe M.S."/>
        </authorList>
    </citation>
    <scope>NUCLEOTIDE SEQUENCE [LARGE SCALE GENOMIC DNA]</scope>
    <source>
        <strain evidence="2 3">1099-18</strain>
    </source>
</reference>
<dbReference type="KEGG" id="ssck:SPSK_03769"/>
<proteinExistence type="predicted"/>
<dbReference type="RefSeq" id="XP_016584661.1">
    <property type="nucleotide sequence ID" value="XM_016730603.1"/>
</dbReference>
<protein>
    <submittedName>
        <fullName evidence="2">Uncharacterized protein</fullName>
    </submittedName>
</protein>
<accession>A0A0F2LZR5</accession>